<dbReference type="InterPro" id="IPR013096">
    <property type="entry name" value="Cupin_2"/>
</dbReference>
<sequence length="164" mass="18344">MSYPPPLYDGDGEISAWVRPGDAEADLVYPNGNRVHYLARGEATGGLFGLYRWEFSEAVSGPGPHFHRSIAESFYVLDGEVRIHTGEEWVTARPGDFLHVPPGGVHGFRNESGAPASMLLHFAPGAPREPYFEGLDRLARGEQWTPEEYDAFMREHDNVWVEES</sequence>
<evidence type="ECO:0000313" key="2">
    <source>
        <dbReference type="Proteomes" id="UP000030300"/>
    </source>
</evidence>
<reference evidence="1 2" key="1">
    <citation type="journal article" date="2015" name="Genome Announc.">
        <title>Complete Genome Sequence of Steroid-Transforming Nocardioides simplex VKM Ac-2033D.</title>
        <authorList>
            <person name="Shtratnikova V.Y."/>
            <person name="Schelkunov M.I."/>
            <person name="Pekov Y.A."/>
            <person name="Fokina V.V."/>
            <person name="Logacheva M.D."/>
            <person name="Sokolov S.L."/>
            <person name="Bragin E.Y."/>
            <person name="Ashapkin V.V."/>
            <person name="Donova M.V."/>
        </authorList>
    </citation>
    <scope>NUCLEOTIDE SEQUENCE [LARGE SCALE GENOMIC DNA]</scope>
    <source>
        <strain evidence="1 2">VKM Ac-2033D</strain>
    </source>
</reference>
<dbReference type="GeneID" id="96609665"/>
<accession>A0A0A1DLA8</accession>
<dbReference type="Gene3D" id="2.60.120.10">
    <property type="entry name" value="Jelly Rolls"/>
    <property type="match status" value="1"/>
</dbReference>
<dbReference type="eggNOG" id="COG1917">
    <property type="taxonomic scope" value="Bacteria"/>
</dbReference>
<dbReference type="InterPro" id="IPR053146">
    <property type="entry name" value="QDO-like"/>
</dbReference>
<dbReference type="Proteomes" id="UP000030300">
    <property type="component" value="Chromosome"/>
</dbReference>
<dbReference type="SUPFAM" id="SSF51182">
    <property type="entry name" value="RmlC-like cupins"/>
    <property type="match status" value="1"/>
</dbReference>
<dbReference type="AlphaFoldDB" id="A0A0A1DLA8"/>
<gene>
    <name evidence="1" type="ORF">KR76_12350</name>
</gene>
<organism evidence="1 2">
    <name type="scientific">Nocardioides simplex</name>
    <name type="common">Arthrobacter simplex</name>
    <dbReference type="NCBI Taxonomy" id="2045"/>
    <lineage>
        <taxon>Bacteria</taxon>
        <taxon>Bacillati</taxon>
        <taxon>Actinomycetota</taxon>
        <taxon>Actinomycetes</taxon>
        <taxon>Propionibacteriales</taxon>
        <taxon>Nocardioidaceae</taxon>
        <taxon>Pimelobacter</taxon>
    </lineage>
</organism>
<dbReference type="InterPro" id="IPR011051">
    <property type="entry name" value="RmlC_Cupin_sf"/>
</dbReference>
<dbReference type="RefSeq" id="WP_038678639.1">
    <property type="nucleotide sequence ID" value="NZ_BJMC01000008.1"/>
</dbReference>
<dbReference type="InterPro" id="IPR014710">
    <property type="entry name" value="RmlC-like_jellyroll"/>
</dbReference>
<name>A0A0A1DLA8_NOCSI</name>
<dbReference type="EMBL" id="CP009896">
    <property type="protein sequence ID" value="AIY17348.1"/>
    <property type="molecule type" value="Genomic_DNA"/>
</dbReference>
<dbReference type="OrthoDB" id="5243731at2"/>
<dbReference type="Pfam" id="PF07883">
    <property type="entry name" value="Cupin_2"/>
    <property type="match status" value="1"/>
</dbReference>
<dbReference type="KEGG" id="psim:KR76_12350"/>
<evidence type="ECO:0000313" key="1">
    <source>
        <dbReference type="EMBL" id="AIY17348.1"/>
    </source>
</evidence>
<dbReference type="PANTHER" id="PTHR36440">
    <property type="entry name" value="PUTATIVE (AFU_ORTHOLOGUE AFUA_8G07350)-RELATED"/>
    <property type="match status" value="1"/>
</dbReference>
<protein>
    <submittedName>
        <fullName evidence="1">Uncharacterized protein</fullName>
    </submittedName>
</protein>
<keyword evidence="2" id="KW-1185">Reference proteome</keyword>
<dbReference type="HOGENOM" id="CLU_103066_1_1_11"/>
<proteinExistence type="predicted"/>
<dbReference type="STRING" id="2045.KR76_12350"/>
<dbReference type="PANTHER" id="PTHR36440:SF1">
    <property type="entry name" value="PUTATIVE (AFU_ORTHOLOGUE AFUA_8G07350)-RELATED"/>
    <property type="match status" value="1"/>
</dbReference>